<reference evidence="2 6" key="1">
    <citation type="journal article" date="2016" name="Environ. Microbiol.">
        <title>Genomic resolution of a cold subsurface aquifer community provides metabolic insights for novel microbes adapted to high CO concentrations.</title>
        <authorList>
            <person name="Probst A.J."/>
            <person name="Castelle C.J."/>
            <person name="Singh A."/>
            <person name="Brown C.T."/>
            <person name="Anantharaman K."/>
            <person name="Sharon I."/>
            <person name="Hug L.A."/>
            <person name="Burstein D."/>
            <person name="Emerson J.B."/>
            <person name="Thomas B.C."/>
            <person name="Banfield J.F."/>
        </authorList>
    </citation>
    <scope>NUCLEOTIDE SEQUENCE [LARGE SCALE GENOMIC DNA]</scope>
    <source>
        <strain evidence="2">CG2_30_33_13</strain>
    </source>
</reference>
<dbReference type="EMBL" id="PFTV01000103">
    <property type="protein sequence ID" value="PJB56885.1"/>
    <property type="molecule type" value="Genomic_DNA"/>
</dbReference>
<dbReference type="EMBL" id="PFKO01000262">
    <property type="protein sequence ID" value="PIY32086.1"/>
    <property type="molecule type" value="Genomic_DNA"/>
</dbReference>
<accession>A0A2M8CCV5</accession>
<proteinExistence type="predicted"/>
<dbReference type="InterPro" id="IPR014444">
    <property type="entry name" value="PH1575-like"/>
</dbReference>
<dbReference type="Proteomes" id="UP000230646">
    <property type="component" value="Unassembled WGS sequence"/>
</dbReference>
<evidence type="ECO:0000313" key="2">
    <source>
        <dbReference type="EMBL" id="OIP72278.1"/>
    </source>
</evidence>
<dbReference type="InterPro" id="IPR036075">
    <property type="entry name" value="ARMT-1-like_metal-bd_sf"/>
</dbReference>
<protein>
    <recommendedName>
        <fullName evidence="1">Damage-control phosphatase ARMT1-like metal-binding domain-containing protein</fullName>
    </recommendedName>
</protein>
<evidence type="ECO:0000313" key="6">
    <source>
        <dbReference type="Proteomes" id="UP000182763"/>
    </source>
</evidence>
<feature type="domain" description="Damage-control phosphatase ARMT1-like metal-binding" evidence="1">
    <location>
        <begin position="5"/>
        <end position="286"/>
    </location>
</feature>
<reference evidence="7 8" key="2">
    <citation type="submission" date="2017-09" db="EMBL/GenBank/DDBJ databases">
        <title>Depth-based differentiation of microbial function through sediment-hosted aquifers and enrichment of novel symbionts in the deep terrestrial subsurface.</title>
        <authorList>
            <person name="Probst A.J."/>
            <person name="Ladd B."/>
            <person name="Jarett J.K."/>
            <person name="Geller-Mcgrath D.E."/>
            <person name="Sieber C.M."/>
            <person name="Emerson J.B."/>
            <person name="Anantharaman K."/>
            <person name="Thomas B.C."/>
            <person name="Malmstrom R."/>
            <person name="Stieglmeier M."/>
            <person name="Klingl A."/>
            <person name="Woyke T."/>
            <person name="Ryan C.M."/>
            <person name="Banfield J.F."/>
        </authorList>
    </citation>
    <scope>NUCLEOTIDE SEQUENCE [LARGE SCALE GENOMIC DNA]</scope>
    <source>
        <strain evidence="4">CG_4_10_14_3_um_filter_34_13</strain>
        <strain evidence="5">CG_4_9_14_3_um_filter_33_16</strain>
    </source>
</reference>
<organism evidence="2 6">
    <name type="scientific">Candidatus Infernicultor aquiphilus</name>
    <dbReference type="NCBI Taxonomy" id="1805029"/>
    <lineage>
        <taxon>Bacteria</taxon>
        <taxon>Pseudomonadati</taxon>
        <taxon>Atribacterota</taxon>
        <taxon>Candidatus Phoenicimicrobiia</taxon>
        <taxon>Candidatus Pheonicimicrobiales</taxon>
        <taxon>Candidatus Phoenicimicrobiaceae</taxon>
        <taxon>Candidatus Infernicultor</taxon>
    </lineage>
</organism>
<dbReference type="Proteomes" id="UP000182763">
    <property type="component" value="Unassembled WGS sequence"/>
</dbReference>
<dbReference type="SUPFAM" id="SSF111321">
    <property type="entry name" value="AF1104-like"/>
    <property type="match status" value="1"/>
</dbReference>
<accession>A0A1J5GWW8</accession>
<name>A0A1J5GWW8_9BACT</name>
<dbReference type="EMBL" id="PFIP01000110">
    <property type="protein sequence ID" value="PIX34036.1"/>
    <property type="molecule type" value="Genomic_DNA"/>
</dbReference>
<dbReference type="EMBL" id="MNYY01000048">
    <property type="protein sequence ID" value="OIP72278.1"/>
    <property type="molecule type" value="Genomic_DNA"/>
</dbReference>
<evidence type="ECO:0000313" key="8">
    <source>
        <dbReference type="Proteomes" id="UP000230646"/>
    </source>
</evidence>
<accession>A0A2M7PPI8</accession>
<dbReference type="AlphaFoldDB" id="A0A1J5GWW8"/>
<dbReference type="PIRSF" id="PIRSF006593">
    <property type="entry name" value="UCP006593"/>
    <property type="match status" value="1"/>
</dbReference>
<dbReference type="Pfam" id="PF01937">
    <property type="entry name" value="ARMT1-like_dom"/>
    <property type="match status" value="1"/>
</dbReference>
<accession>A0A2M7K7D7</accession>
<reference evidence="3" key="3">
    <citation type="submission" date="2017-09" db="EMBL/GenBank/DDBJ databases">
        <title>Depth-based differentiation of microbial function through sediment-hosted aquifers and enrichment of novel symbionts in the deep terrestrial subsurface.</title>
        <authorList>
            <person name="Probst A.J."/>
            <person name="Ladd B."/>
            <person name="Jarett J.K."/>
            <person name="Geller-Mcgrath D.E."/>
            <person name="Sieber C.M.K."/>
            <person name="Emerson J.B."/>
            <person name="Anantharaman K."/>
            <person name="Thomas B.C."/>
            <person name="Malmstrom R."/>
            <person name="Stieglmeier M."/>
            <person name="Klingl A."/>
            <person name="Woyke T."/>
            <person name="Ryan C.M."/>
            <person name="Banfield J.F."/>
        </authorList>
    </citation>
    <scope>NUCLEOTIDE SEQUENCE</scope>
    <source>
        <strain evidence="3">CG_4_8_14_3_um_filter_34_18</strain>
    </source>
</reference>
<evidence type="ECO:0000313" key="4">
    <source>
        <dbReference type="EMBL" id="PIY32086.1"/>
    </source>
</evidence>
<evidence type="ECO:0000313" key="3">
    <source>
        <dbReference type="EMBL" id="PIX34036.1"/>
    </source>
</evidence>
<gene>
    <name evidence="2" type="ORF">AUK42_02255</name>
    <name evidence="5" type="ORF">CO097_04210</name>
    <name evidence="4" type="ORF">COZ07_06925</name>
    <name evidence="3" type="ORF">COZ58_05295</name>
</gene>
<dbReference type="Gene3D" id="3.40.50.10880">
    <property type="entry name" value="Uncharacterised protein PF01937, DUF89, domain 3"/>
    <property type="match status" value="1"/>
</dbReference>
<evidence type="ECO:0000313" key="7">
    <source>
        <dbReference type="Proteomes" id="UP000228560"/>
    </source>
</evidence>
<evidence type="ECO:0000313" key="5">
    <source>
        <dbReference type="EMBL" id="PJB56885.1"/>
    </source>
</evidence>
<evidence type="ECO:0000259" key="1">
    <source>
        <dbReference type="Pfam" id="PF01937"/>
    </source>
</evidence>
<sequence>MLTQLNCASCIIDDLCGALNLLPLKEETKNEILKESFQFLSQEFSTDKIPSYFITAVHRILKRISRIEIPFKERRDKCNQLGIEMAEKIALEAEGLEESERFPFLVNWAIASNHLDFRTVGTGYGFQMAEIIEELHACVLEGIKIDQIAEIFQIAKKSSEILYIHDNVGEIAFDKLLIQELRRYGSSVISALRGGPITSDATIEDGETVGLQEVASQIILAGSDTLGISLNEMSCELKNALRTADLIIAKGQANYYALSEYNSRVPGRIACLFRTKCQPVTNKLGETGKINVAILL</sequence>
<comment type="caution">
    <text evidence="2">The sequence shown here is derived from an EMBL/GenBank/DDBJ whole genome shotgun (WGS) entry which is preliminary data.</text>
</comment>
<dbReference type="Proteomes" id="UP000228560">
    <property type="component" value="Unassembled WGS sequence"/>
</dbReference>
<dbReference type="Proteomes" id="UP000231493">
    <property type="component" value="Unassembled WGS sequence"/>
</dbReference>
<dbReference type="STRING" id="1805029.AUK42_02255"/>
<dbReference type="InterPro" id="IPR002791">
    <property type="entry name" value="ARMT1-like_metal-bd"/>
</dbReference>